<evidence type="ECO:0000259" key="1">
    <source>
        <dbReference type="Pfam" id="PF06985"/>
    </source>
</evidence>
<dbReference type="Proteomes" id="UP001270362">
    <property type="component" value="Unassembled WGS sequence"/>
</dbReference>
<gene>
    <name evidence="2" type="ORF">B0T22DRAFT_388791</name>
</gene>
<feature type="domain" description="Heterokaryon incompatibility" evidence="1">
    <location>
        <begin position="50"/>
        <end position="206"/>
    </location>
</feature>
<reference evidence="2" key="2">
    <citation type="submission" date="2023-06" db="EMBL/GenBank/DDBJ databases">
        <authorList>
            <consortium name="Lawrence Berkeley National Laboratory"/>
            <person name="Haridas S."/>
            <person name="Hensen N."/>
            <person name="Bonometti L."/>
            <person name="Westerberg I."/>
            <person name="Brannstrom I.O."/>
            <person name="Guillou S."/>
            <person name="Cros-Aarteil S."/>
            <person name="Calhoun S."/>
            <person name="Kuo A."/>
            <person name="Mondo S."/>
            <person name="Pangilinan J."/>
            <person name="Riley R."/>
            <person name="Labutti K."/>
            <person name="Andreopoulos B."/>
            <person name="Lipzen A."/>
            <person name="Chen C."/>
            <person name="Yanf M."/>
            <person name="Daum C."/>
            <person name="Ng V."/>
            <person name="Clum A."/>
            <person name="Steindorff A."/>
            <person name="Ohm R."/>
            <person name="Martin F."/>
            <person name="Silar P."/>
            <person name="Natvig D."/>
            <person name="Lalanne C."/>
            <person name="Gautier V."/>
            <person name="Ament-Velasquez S.L."/>
            <person name="Kruys A."/>
            <person name="Hutchinson M.I."/>
            <person name="Powell A.J."/>
            <person name="Barry K."/>
            <person name="Miller A.N."/>
            <person name="Grigoriev I.V."/>
            <person name="Debuchy R."/>
            <person name="Gladieux P."/>
            <person name="Thoren M.H."/>
            <person name="Johannesson H."/>
        </authorList>
    </citation>
    <scope>NUCLEOTIDE SEQUENCE</scope>
    <source>
        <strain evidence="2">CBS 314.62</strain>
    </source>
</reference>
<accession>A0AAE0WYL4</accession>
<dbReference type="InterPro" id="IPR052895">
    <property type="entry name" value="HetReg/Transcr_Mod"/>
</dbReference>
<sequence length="321" mass="35597">MASGYQYTPLPVDGSSIRLLKLLPSATPSSIIECEILTTSLTDPSTLIPYEALSYTWGAAHPTTEIKLNGHPFAATLNLGAALRALRHSDTPRVLWVDAVCIDQRNIPEQGAQVRMMWDIYRAAACVVVWLGPEERNSAVAMADFARRETQTRLALRQRPMDEPRDSSDARWCGCHAGDFETMPPRIGVQNLLGRRWFTRVWVLQEVAAAKRVVVACGSSTVDGGDFCREILGVASFSTSFNKILRKIRPAVQLMDSSYSGLHRGQLPLLELIETYRSWDATKAVDKVYSLLAFSSDGNAVPELQPDYSLPPHILAQRIIQ</sequence>
<reference evidence="2" key="1">
    <citation type="journal article" date="2023" name="Mol. Phylogenet. Evol.">
        <title>Genome-scale phylogeny and comparative genomics of the fungal order Sordariales.</title>
        <authorList>
            <person name="Hensen N."/>
            <person name="Bonometti L."/>
            <person name="Westerberg I."/>
            <person name="Brannstrom I.O."/>
            <person name="Guillou S."/>
            <person name="Cros-Aarteil S."/>
            <person name="Calhoun S."/>
            <person name="Haridas S."/>
            <person name="Kuo A."/>
            <person name="Mondo S."/>
            <person name="Pangilinan J."/>
            <person name="Riley R."/>
            <person name="LaButti K."/>
            <person name="Andreopoulos B."/>
            <person name="Lipzen A."/>
            <person name="Chen C."/>
            <person name="Yan M."/>
            <person name="Daum C."/>
            <person name="Ng V."/>
            <person name="Clum A."/>
            <person name="Steindorff A."/>
            <person name="Ohm R.A."/>
            <person name="Martin F."/>
            <person name="Silar P."/>
            <person name="Natvig D.O."/>
            <person name="Lalanne C."/>
            <person name="Gautier V."/>
            <person name="Ament-Velasquez S.L."/>
            <person name="Kruys A."/>
            <person name="Hutchinson M.I."/>
            <person name="Powell A.J."/>
            <person name="Barry K."/>
            <person name="Miller A.N."/>
            <person name="Grigoriev I.V."/>
            <person name="Debuchy R."/>
            <person name="Gladieux P."/>
            <person name="Hiltunen Thoren M."/>
            <person name="Johannesson H."/>
        </authorList>
    </citation>
    <scope>NUCLEOTIDE SEQUENCE</scope>
    <source>
        <strain evidence="2">CBS 314.62</strain>
    </source>
</reference>
<dbReference type="Pfam" id="PF06985">
    <property type="entry name" value="HET"/>
    <property type="match status" value="1"/>
</dbReference>
<feature type="non-terminal residue" evidence="2">
    <location>
        <position position="1"/>
    </location>
</feature>
<dbReference type="InterPro" id="IPR010730">
    <property type="entry name" value="HET"/>
</dbReference>
<dbReference type="EMBL" id="JAULSO010000009">
    <property type="protein sequence ID" value="KAK3680906.1"/>
    <property type="molecule type" value="Genomic_DNA"/>
</dbReference>
<comment type="caution">
    <text evidence="2">The sequence shown here is derived from an EMBL/GenBank/DDBJ whole genome shotgun (WGS) entry which is preliminary data.</text>
</comment>
<dbReference type="PANTHER" id="PTHR24148:SF78">
    <property type="entry name" value="HETEROKARYON INCOMPATIBILITY DOMAIN-CONTAINING PROTEIN"/>
    <property type="match status" value="1"/>
</dbReference>
<evidence type="ECO:0000313" key="2">
    <source>
        <dbReference type="EMBL" id="KAK3680906.1"/>
    </source>
</evidence>
<keyword evidence="3" id="KW-1185">Reference proteome</keyword>
<proteinExistence type="predicted"/>
<dbReference type="AlphaFoldDB" id="A0AAE0WYL4"/>
<dbReference type="PANTHER" id="PTHR24148">
    <property type="entry name" value="ANKYRIN REPEAT DOMAIN-CONTAINING PROTEIN 39 HOMOLOG-RELATED"/>
    <property type="match status" value="1"/>
</dbReference>
<protein>
    <submittedName>
        <fullName evidence="2">Heterokaryon incompatibility protein-domain-containing protein</fullName>
    </submittedName>
</protein>
<name>A0AAE0WYL4_9PEZI</name>
<organism evidence="2 3">
    <name type="scientific">Podospora appendiculata</name>
    <dbReference type="NCBI Taxonomy" id="314037"/>
    <lineage>
        <taxon>Eukaryota</taxon>
        <taxon>Fungi</taxon>
        <taxon>Dikarya</taxon>
        <taxon>Ascomycota</taxon>
        <taxon>Pezizomycotina</taxon>
        <taxon>Sordariomycetes</taxon>
        <taxon>Sordariomycetidae</taxon>
        <taxon>Sordariales</taxon>
        <taxon>Podosporaceae</taxon>
        <taxon>Podospora</taxon>
    </lineage>
</organism>
<evidence type="ECO:0000313" key="3">
    <source>
        <dbReference type="Proteomes" id="UP001270362"/>
    </source>
</evidence>